<geneLocation type="plasmid" evidence="2 3">
    <name>megaplasmid</name>
</geneLocation>
<organism evidence="2 3">
    <name type="scientific">Mycetohabitans rhizoxinica</name>
    <dbReference type="NCBI Taxonomy" id="412963"/>
    <lineage>
        <taxon>Bacteria</taxon>
        <taxon>Pseudomonadati</taxon>
        <taxon>Pseudomonadota</taxon>
        <taxon>Betaproteobacteria</taxon>
        <taxon>Burkholderiales</taxon>
        <taxon>Burkholderiaceae</taxon>
        <taxon>Mycetohabitans</taxon>
    </lineage>
</organism>
<evidence type="ECO:0000313" key="2">
    <source>
        <dbReference type="EMBL" id="WXK38266.1"/>
    </source>
</evidence>
<evidence type="ECO:0000256" key="1">
    <source>
        <dbReference type="SAM" id="Phobius"/>
    </source>
</evidence>
<feature type="transmembrane region" description="Helical" evidence="1">
    <location>
        <begin position="57"/>
        <end position="82"/>
    </location>
</feature>
<protein>
    <submittedName>
        <fullName evidence="2">Superinfection immunity protein</fullName>
    </submittedName>
</protein>
<feature type="transmembrane region" description="Helical" evidence="1">
    <location>
        <begin position="20"/>
        <end position="45"/>
    </location>
</feature>
<name>A0ABZ2PYU8_9BURK</name>
<dbReference type="InterPro" id="IPR016410">
    <property type="entry name" value="Phage_imm"/>
</dbReference>
<sequence length="140" mass="15671">MGVRHQASPVFLLRHGAGSTIVSIMRITIIQLIQALAALLLYFAPSIVADRRKRPDTLMLALFNVCLGWTVLGWLLALHWALGPVARALDAGELTVRRRTLTMRMLSNSLTQRARRTDARDAQREADIKAARARARRGEF</sequence>
<keyword evidence="1" id="KW-0472">Membrane</keyword>
<proteinExistence type="predicted"/>
<reference evidence="2 3" key="1">
    <citation type="submission" date="2020-09" db="EMBL/GenBank/DDBJ databases">
        <title>Genome sequences of Mycetohabitans spp.</title>
        <authorList>
            <person name="Carter M.E."/>
            <person name="Carpenter S.C.D."/>
            <person name="Bogdanove A.J."/>
        </authorList>
    </citation>
    <scope>NUCLEOTIDE SEQUENCE [LARGE SCALE GENOMIC DNA]</scope>
    <source>
        <strain evidence="2 3">B12</strain>
        <plasmid evidence="2 3">megaplasmid</plasmid>
    </source>
</reference>
<keyword evidence="3" id="KW-1185">Reference proteome</keyword>
<dbReference type="EMBL" id="CP062175">
    <property type="protein sequence ID" value="WXK38266.1"/>
    <property type="molecule type" value="Genomic_DNA"/>
</dbReference>
<keyword evidence="2" id="KW-0614">Plasmid</keyword>
<dbReference type="Proteomes" id="UP001493153">
    <property type="component" value="Plasmid megaplasmid"/>
</dbReference>
<keyword evidence="1" id="KW-1133">Transmembrane helix</keyword>
<dbReference type="Pfam" id="PF14373">
    <property type="entry name" value="Imm_superinfect"/>
    <property type="match status" value="1"/>
</dbReference>
<evidence type="ECO:0000313" key="3">
    <source>
        <dbReference type="Proteomes" id="UP001493153"/>
    </source>
</evidence>
<accession>A0ABZ2PYU8</accession>
<gene>
    <name evidence="2" type="ORF">IHE29_02840</name>
</gene>
<keyword evidence="1" id="KW-0812">Transmembrane</keyword>